<sequence>MTWITMTTAVLLSPIAIGSTSAAEPPGTYVDAVLATGGKQCEAVDVPVTAAPPATLTIPADAVELECTSSIRYTFDSDAELTFDDAAGTASAASIRIVGTWFGVSCTYEATDLSLERQGDTREYLGGPYTAGKASGMFLCPRDVKLDSAAITFHQ</sequence>
<dbReference type="RefSeq" id="WP_136534704.1">
    <property type="nucleotide sequence ID" value="NZ_STGY01000044.1"/>
</dbReference>
<reference evidence="3" key="1">
    <citation type="submission" date="2019-04" db="EMBL/GenBank/DDBJ databases">
        <title>Nocardioides xinjiangensis sp. nov.</title>
        <authorList>
            <person name="Liu S."/>
        </authorList>
    </citation>
    <scope>NUCLEOTIDE SEQUENCE [LARGE SCALE GENOMIC DNA]</scope>
    <source>
        <strain evidence="3">18</strain>
    </source>
</reference>
<reference evidence="2 3" key="2">
    <citation type="submission" date="2019-05" db="EMBL/GenBank/DDBJ databases">
        <title>Glycomyces buryatensis sp. nov.</title>
        <authorList>
            <person name="Nikitina E."/>
        </authorList>
    </citation>
    <scope>NUCLEOTIDE SEQUENCE [LARGE SCALE GENOMIC DNA]</scope>
    <source>
        <strain evidence="2 3">18</strain>
    </source>
</reference>
<keyword evidence="3" id="KW-1185">Reference proteome</keyword>
<feature type="chain" id="PRO_5020997948" evidence="1">
    <location>
        <begin position="23"/>
        <end position="155"/>
    </location>
</feature>
<dbReference type="EMBL" id="STGY01000044">
    <property type="protein sequence ID" value="THV41434.1"/>
    <property type="molecule type" value="Genomic_DNA"/>
</dbReference>
<accession>A0A4S8QL35</accession>
<comment type="caution">
    <text evidence="2">The sequence shown here is derived from an EMBL/GenBank/DDBJ whole genome shotgun (WGS) entry which is preliminary data.</text>
</comment>
<dbReference type="Proteomes" id="UP000308760">
    <property type="component" value="Unassembled WGS sequence"/>
</dbReference>
<proteinExistence type="predicted"/>
<name>A0A4S8QL35_9ACTN</name>
<evidence type="ECO:0000256" key="1">
    <source>
        <dbReference type="SAM" id="SignalP"/>
    </source>
</evidence>
<evidence type="ECO:0000313" key="2">
    <source>
        <dbReference type="EMBL" id="THV41434.1"/>
    </source>
</evidence>
<evidence type="ECO:0000313" key="3">
    <source>
        <dbReference type="Proteomes" id="UP000308760"/>
    </source>
</evidence>
<dbReference type="OrthoDB" id="5194255at2"/>
<organism evidence="2 3">
    <name type="scientific">Glycomyces buryatensis</name>
    <dbReference type="NCBI Taxonomy" id="2570927"/>
    <lineage>
        <taxon>Bacteria</taxon>
        <taxon>Bacillati</taxon>
        <taxon>Actinomycetota</taxon>
        <taxon>Actinomycetes</taxon>
        <taxon>Glycomycetales</taxon>
        <taxon>Glycomycetaceae</taxon>
        <taxon>Glycomyces</taxon>
    </lineage>
</organism>
<keyword evidence="1" id="KW-0732">Signal</keyword>
<feature type="signal peptide" evidence="1">
    <location>
        <begin position="1"/>
        <end position="22"/>
    </location>
</feature>
<gene>
    <name evidence="2" type="ORF">FAB82_11590</name>
</gene>
<dbReference type="AlphaFoldDB" id="A0A4S8QL35"/>
<protein>
    <submittedName>
        <fullName evidence="2">Uncharacterized protein</fullName>
    </submittedName>
</protein>